<reference evidence="1 2" key="1">
    <citation type="journal article" date="2024" name="Plant Biotechnol. J.">
        <title>Dendrobium thyrsiflorum genome and its molecular insights into genes involved in important horticultural traits.</title>
        <authorList>
            <person name="Chen B."/>
            <person name="Wang J.Y."/>
            <person name="Zheng P.J."/>
            <person name="Li K.L."/>
            <person name="Liang Y.M."/>
            <person name="Chen X.F."/>
            <person name="Zhang C."/>
            <person name="Zhao X."/>
            <person name="He X."/>
            <person name="Zhang G.Q."/>
            <person name="Liu Z.J."/>
            <person name="Xu Q."/>
        </authorList>
    </citation>
    <scope>NUCLEOTIDE SEQUENCE [LARGE SCALE GENOMIC DNA]</scope>
    <source>
        <strain evidence="1">GZMU011</strain>
    </source>
</reference>
<dbReference type="EMBL" id="JANQDX010000018">
    <property type="protein sequence ID" value="KAL0906457.1"/>
    <property type="molecule type" value="Genomic_DNA"/>
</dbReference>
<dbReference type="Pfam" id="PF10294">
    <property type="entry name" value="Methyltransf_16"/>
    <property type="match status" value="1"/>
</dbReference>
<accession>A0ABD0U7X8</accession>
<gene>
    <name evidence="1" type="ORF">M5K25_024952</name>
</gene>
<dbReference type="InterPro" id="IPR038899">
    <property type="entry name" value="METTL22"/>
</dbReference>
<sequence>MEGGESDDDQVMSEVHLGCPPNFSGPYVTHFTFSLPPNKADLIGTKIISLDEDGDLALARRKGDQNHAYDTGCQSFKLDDDGDLVLSRKRKSRVARSICKLTVQHSITSSLPNVGLQVWMAELLLSDYLLHRSFISSSFDDITALELGAGTGLAGIVLARIAKTVFLTDYGNEILDNCAKNVRLSSSFSELNEASIHVRELNWKESWPPHTETIQKSKYSWTASEVAEAERATLILAADVIYSDDLTESLFNILEKLMSRGSEKVLYLALEKRYNFSLDDLDVVANGYAKFRSFCKDDEECRMPDDVLLPCFVGEQIDIFKIPQYIREYERGRDLELWRIRYCKKRSPLV</sequence>
<dbReference type="InterPro" id="IPR029063">
    <property type="entry name" value="SAM-dependent_MTases_sf"/>
</dbReference>
<evidence type="ECO:0000313" key="2">
    <source>
        <dbReference type="Proteomes" id="UP001552299"/>
    </source>
</evidence>
<dbReference type="PANTHER" id="PTHR23108">
    <property type="entry name" value="METHYLTRANSFERASE-RELATED"/>
    <property type="match status" value="1"/>
</dbReference>
<dbReference type="PANTHER" id="PTHR23108:SF0">
    <property type="entry name" value="METHYLTRANSFERASE-LIKE PROTEIN 22"/>
    <property type="match status" value="1"/>
</dbReference>
<keyword evidence="2" id="KW-1185">Reference proteome</keyword>
<evidence type="ECO:0008006" key="3">
    <source>
        <dbReference type="Google" id="ProtNLM"/>
    </source>
</evidence>
<dbReference type="SUPFAM" id="SSF53335">
    <property type="entry name" value="S-adenosyl-L-methionine-dependent methyltransferases"/>
    <property type="match status" value="1"/>
</dbReference>
<organism evidence="1 2">
    <name type="scientific">Dendrobium thyrsiflorum</name>
    <name type="common">Pinecone-like raceme dendrobium</name>
    <name type="synonym">Orchid</name>
    <dbReference type="NCBI Taxonomy" id="117978"/>
    <lineage>
        <taxon>Eukaryota</taxon>
        <taxon>Viridiplantae</taxon>
        <taxon>Streptophyta</taxon>
        <taxon>Embryophyta</taxon>
        <taxon>Tracheophyta</taxon>
        <taxon>Spermatophyta</taxon>
        <taxon>Magnoliopsida</taxon>
        <taxon>Liliopsida</taxon>
        <taxon>Asparagales</taxon>
        <taxon>Orchidaceae</taxon>
        <taxon>Epidendroideae</taxon>
        <taxon>Malaxideae</taxon>
        <taxon>Dendrobiinae</taxon>
        <taxon>Dendrobium</taxon>
    </lineage>
</organism>
<dbReference type="AlphaFoldDB" id="A0ABD0U7X8"/>
<dbReference type="InterPro" id="IPR019410">
    <property type="entry name" value="Methyltransf_16"/>
</dbReference>
<dbReference type="Proteomes" id="UP001552299">
    <property type="component" value="Unassembled WGS sequence"/>
</dbReference>
<name>A0ABD0U7X8_DENTH</name>
<protein>
    <recommendedName>
        <fullName evidence="3">Methyltransferase-like protein 22</fullName>
    </recommendedName>
</protein>
<proteinExistence type="predicted"/>
<evidence type="ECO:0000313" key="1">
    <source>
        <dbReference type="EMBL" id="KAL0906457.1"/>
    </source>
</evidence>
<comment type="caution">
    <text evidence="1">The sequence shown here is derived from an EMBL/GenBank/DDBJ whole genome shotgun (WGS) entry which is preliminary data.</text>
</comment>
<dbReference type="Gene3D" id="3.40.50.150">
    <property type="entry name" value="Vaccinia Virus protein VP39"/>
    <property type="match status" value="1"/>
</dbReference>